<protein>
    <submittedName>
        <fullName evidence="2">Putative diguanylate cyclase YdaM</fullName>
        <ecNumber evidence="2">2.7.7.65</ecNumber>
    </submittedName>
</protein>
<dbReference type="Pfam" id="PF00990">
    <property type="entry name" value="GGDEF"/>
    <property type="match status" value="1"/>
</dbReference>
<evidence type="ECO:0000313" key="3">
    <source>
        <dbReference type="Proteomes" id="UP000266178"/>
    </source>
</evidence>
<keyword evidence="2" id="KW-0548">Nucleotidyltransferase</keyword>
<dbReference type="InterPro" id="IPR029787">
    <property type="entry name" value="Nucleotide_cyclase"/>
</dbReference>
<dbReference type="InterPro" id="IPR050469">
    <property type="entry name" value="Diguanylate_Cyclase"/>
</dbReference>
<feature type="domain" description="GGDEF" evidence="1">
    <location>
        <begin position="91"/>
        <end position="223"/>
    </location>
</feature>
<dbReference type="SMART" id="SM00267">
    <property type="entry name" value="GGDEF"/>
    <property type="match status" value="1"/>
</dbReference>
<accession>A0A399FAC9</accession>
<dbReference type="Gene3D" id="3.30.70.270">
    <property type="match status" value="1"/>
</dbReference>
<dbReference type="EMBL" id="QWLB01000023">
    <property type="protein sequence ID" value="RIH92219.1"/>
    <property type="molecule type" value="Genomic_DNA"/>
</dbReference>
<dbReference type="InterPro" id="IPR043128">
    <property type="entry name" value="Rev_trsase/Diguanyl_cyclase"/>
</dbReference>
<dbReference type="AlphaFoldDB" id="A0A399FAC9"/>
<dbReference type="RefSeq" id="WP_240631308.1">
    <property type="nucleotide sequence ID" value="NZ_QWLB01000023.1"/>
</dbReference>
<sequence>MGPVNPEKLRDEDLRLAQLLEQALSQAQTHGGPVSLLEEALRLAQERNLLLLKSRSTLLDEVTPGELDELTHLPNAKAFSTALERALAEEGDFSVVFFSIDQFDQLSNLFSAALADEVVLRVAGLVTRALRRGDVAGRLEDGSFGLILRGATGDRAFGVCERLRMAVFKQDWNTLHPGLKVTLSLGHTGRSGHRSASEVLARARLLQAEASSSGQNQTFPGSYY</sequence>
<dbReference type="PANTHER" id="PTHR45138:SF9">
    <property type="entry name" value="DIGUANYLATE CYCLASE DGCM-RELATED"/>
    <property type="match status" value="1"/>
</dbReference>
<proteinExistence type="predicted"/>
<keyword evidence="2" id="KW-0808">Transferase</keyword>
<dbReference type="CDD" id="cd01949">
    <property type="entry name" value="GGDEF"/>
    <property type="match status" value="1"/>
</dbReference>
<comment type="caution">
    <text evidence="2">The sequence shown here is derived from an EMBL/GenBank/DDBJ whole genome shotgun (WGS) entry which is preliminary data.</text>
</comment>
<dbReference type="SUPFAM" id="SSF55073">
    <property type="entry name" value="Nucleotide cyclase"/>
    <property type="match status" value="1"/>
</dbReference>
<dbReference type="PANTHER" id="PTHR45138">
    <property type="entry name" value="REGULATORY COMPONENTS OF SENSORY TRANSDUCTION SYSTEM"/>
    <property type="match status" value="1"/>
</dbReference>
<reference evidence="2 3" key="1">
    <citation type="submission" date="2018-08" db="EMBL/GenBank/DDBJ databases">
        <title>Meiothermus granaticius genome AF-68 sequencing project.</title>
        <authorList>
            <person name="Da Costa M.S."/>
            <person name="Albuquerque L."/>
            <person name="Raposo P."/>
            <person name="Froufe H.J.C."/>
            <person name="Barroso C.S."/>
            <person name="Egas C."/>
        </authorList>
    </citation>
    <scope>NUCLEOTIDE SEQUENCE [LARGE SCALE GENOMIC DNA]</scope>
    <source>
        <strain evidence="2 3">AF-68</strain>
    </source>
</reference>
<evidence type="ECO:0000259" key="1">
    <source>
        <dbReference type="PROSITE" id="PS50887"/>
    </source>
</evidence>
<keyword evidence="3" id="KW-1185">Reference proteome</keyword>
<dbReference type="InterPro" id="IPR000160">
    <property type="entry name" value="GGDEF_dom"/>
</dbReference>
<gene>
    <name evidence="2" type="primary">ydaM_5</name>
    <name evidence="2" type="ORF">Mgrana_01888</name>
</gene>
<name>A0A399FAC9_9DEIN</name>
<dbReference type="Proteomes" id="UP000266178">
    <property type="component" value="Unassembled WGS sequence"/>
</dbReference>
<dbReference type="EC" id="2.7.7.65" evidence="2"/>
<organism evidence="2 3">
    <name type="scientific">Meiothermus granaticius NBRC 107808</name>
    <dbReference type="NCBI Taxonomy" id="1227551"/>
    <lineage>
        <taxon>Bacteria</taxon>
        <taxon>Thermotogati</taxon>
        <taxon>Deinococcota</taxon>
        <taxon>Deinococci</taxon>
        <taxon>Thermales</taxon>
        <taxon>Thermaceae</taxon>
        <taxon>Meiothermus</taxon>
    </lineage>
</organism>
<evidence type="ECO:0000313" key="2">
    <source>
        <dbReference type="EMBL" id="RIH92219.1"/>
    </source>
</evidence>
<dbReference type="GO" id="GO:0052621">
    <property type="term" value="F:diguanylate cyclase activity"/>
    <property type="evidence" value="ECO:0007669"/>
    <property type="project" value="UniProtKB-EC"/>
</dbReference>
<dbReference type="PROSITE" id="PS50887">
    <property type="entry name" value="GGDEF"/>
    <property type="match status" value="1"/>
</dbReference>
<dbReference type="NCBIfam" id="TIGR00254">
    <property type="entry name" value="GGDEF"/>
    <property type="match status" value="1"/>
</dbReference>